<proteinExistence type="predicted"/>
<evidence type="ECO:0000259" key="2">
    <source>
        <dbReference type="Pfam" id="PF07603"/>
    </source>
</evidence>
<accession>A0A0W0WZN9</accession>
<reference evidence="3 4" key="1">
    <citation type="submission" date="2015-11" db="EMBL/GenBank/DDBJ databases">
        <title>Genomic analysis of 38 Legionella species identifies large and diverse effector repertoires.</title>
        <authorList>
            <person name="Burstein D."/>
            <person name="Amaro F."/>
            <person name="Zusman T."/>
            <person name="Lifshitz Z."/>
            <person name="Cohen O."/>
            <person name="Gilbert J.A."/>
            <person name="Pupko T."/>
            <person name="Shuman H.A."/>
            <person name="Segal G."/>
        </authorList>
    </citation>
    <scope>NUCLEOTIDE SEQUENCE [LARGE SCALE GENOMIC DNA]</scope>
    <source>
        <strain evidence="3 4">Oak Ridge-10</strain>
    </source>
</reference>
<feature type="signal peptide" evidence="1">
    <location>
        <begin position="1"/>
        <end position="22"/>
    </location>
</feature>
<feature type="chain" id="PRO_5006915992" evidence="1">
    <location>
        <begin position="23"/>
        <end position="202"/>
    </location>
</feature>
<comment type="caution">
    <text evidence="3">The sequence shown here is derived from an EMBL/GenBank/DDBJ whole genome shotgun (WGS) entry which is preliminary data.</text>
</comment>
<dbReference type="AlphaFoldDB" id="A0A0W0WZN9"/>
<dbReference type="PATRIC" id="fig|29423.5.peg.1516"/>
<dbReference type="InterPro" id="IPR011460">
    <property type="entry name" value="Lcl_C"/>
</dbReference>
<dbReference type="EMBL" id="LNYP01000029">
    <property type="protein sequence ID" value="KTD37770.1"/>
    <property type="molecule type" value="Genomic_DNA"/>
</dbReference>
<sequence>MNKKQYIVALGLAFTHATIGYAVNPATKEYVDAQFAILQSQIAAIGKQGAVVGGVTTAGDNISVTGAGIANDPYVVANSARRVGEQQDGGIIFLVDATGQAGLITATADEPAAAMWQDAMDACTNKAGGGWFLPTRTQLTFLWNNRYLIDSNDANGGFTINNYWSSTQSDAIGAWVQNFENGSQGLGDKFNNFQVRCVRAFT</sequence>
<protein>
    <submittedName>
        <fullName evidence="3">Tail fiber protein</fullName>
    </submittedName>
</protein>
<dbReference type="RefSeq" id="WP_025385376.1">
    <property type="nucleotide sequence ID" value="NZ_LCUA01000002.1"/>
</dbReference>
<gene>
    <name evidence="3" type="ORF">Loak_1446</name>
</gene>
<evidence type="ECO:0000313" key="4">
    <source>
        <dbReference type="Proteomes" id="UP000054858"/>
    </source>
</evidence>
<organism evidence="3 4">
    <name type="scientific">Legionella oakridgensis</name>
    <dbReference type="NCBI Taxonomy" id="29423"/>
    <lineage>
        <taxon>Bacteria</taxon>
        <taxon>Pseudomonadati</taxon>
        <taxon>Pseudomonadota</taxon>
        <taxon>Gammaproteobacteria</taxon>
        <taxon>Legionellales</taxon>
        <taxon>Legionellaceae</taxon>
        <taxon>Legionella</taxon>
    </lineage>
</organism>
<keyword evidence="1" id="KW-0732">Signal</keyword>
<dbReference type="Proteomes" id="UP000054858">
    <property type="component" value="Unassembled WGS sequence"/>
</dbReference>
<evidence type="ECO:0000313" key="3">
    <source>
        <dbReference type="EMBL" id="KTD37770.1"/>
    </source>
</evidence>
<name>A0A0W0WZN9_9GAMM</name>
<feature type="domain" description="Lcl C-terminal" evidence="2">
    <location>
        <begin position="110"/>
        <end position="199"/>
    </location>
</feature>
<evidence type="ECO:0000256" key="1">
    <source>
        <dbReference type="SAM" id="SignalP"/>
    </source>
</evidence>
<dbReference type="Pfam" id="PF07603">
    <property type="entry name" value="Lcl_C"/>
    <property type="match status" value="1"/>
</dbReference>